<dbReference type="PANTHER" id="PTHR43975:SF2">
    <property type="entry name" value="EG:BACR7A4.14 PROTEIN-RELATED"/>
    <property type="match status" value="1"/>
</dbReference>
<feature type="domain" description="Ketoreductase" evidence="2">
    <location>
        <begin position="7"/>
        <end position="184"/>
    </location>
</feature>
<dbReference type="Pfam" id="PF13561">
    <property type="entry name" value="adh_short_C2"/>
    <property type="match status" value="1"/>
</dbReference>
<dbReference type="InterPro" id="IPR057326">
    <property type="entry name" value="KR_dom"/>
</dbReference>
<sequence length="248" mass="25846">MSRFSGKTALVTGGGAGIGLSIALTLAREGADVIVTGRSESSLAGASTAHNKITTIVADVGKSPDVARIMEHISKDFGRLDILINNAGMAPVTALADQTLTEFDDVFNINVRAVVDLSVQALPFLKASKGCIINISSAVASRPLPGMSVYCASKAALRTLTFVWAKELSKDGIRVNSVAVGPVETPIYEKTELSDEAAQAHRERVTHLVPLGRFGLPQDIASAVAYLASDDACFITGSDIAVDGGFSI</sequence>
<dbReference type="Gene3D" id="3.40.50.720">
    <property type="entry name" value="NAD(P)-binding Rossmann-like Domain"/>
    <property type="match status" value="1"/>
</dbReference>
<evidence type="ECO:0000256" key="1">
    <source>
        <dbReference type="ARBA" id="ARBA00006484"/>
    </source>
</evidence>
<dbReference type="Proteomes" id="UP000239181">
    <property type="component" value="Unassembled WGS sequence"/>
</dbReference>
<dbReference type="InterPro" id="IPR020904">
    <property type="entry name" value="Sc_DH/Rdtase_CS"/>
</dbReference>
<dbReference type="SMART" id="SM00822">
    <property type="entry name" value="PKS_KR"/>
    <property type="match status" value="1"/>
</dbReference>
<dbReference type="InterPro" id="IPR036291">
    <property type="entry name" value="NAD(P)-bd_dom_sf"/>
</dbReference>
<dbReference type="AlphaFoldDB" id="A0A2S9I794"/>
<dbReference type="NCBIfam" id="NF005559">
    <property type="entry name" value="PRK07231.1"/>
    <property type="match status" value="1"/>
</dbReference>
<accession>A0A2S9I794</accession>
<dbReference type="PROSITE" id="PS00061">
    <property type="entry name" value="ADH_SHORT"/>
    <property type="match status" value="1"/>
</dbReference>
<dbReference type="EMBL" id="PDET01000017">
    <property type="protein sequence ID" value="PRD13660.1"/>
    <property type="molecule type" value="Genomic_DNA"/>
</dbReference>
<dbReference type="InterPro" id="IPR002347">
    <property type="entry name" value="SDR_fam"/>
</dbReference>
<reference evidence="3 4" key="1">
    <citation type="submission" date="2017-10" db="EMBL/GenBank/DDBJ databases">
        <title>Draft genome of two endophytic bacteria isolated from 'guarana' Paullinia cupana (Mart.) Ducke.</title>
        <authorList>
            <person name="Siqueira K.A."/>
            <person name="Liotti R.G."/>
            <person name="Mendes T.A."/>
            <person name="Soares M.A."/>
        </authorList>
    </citation>
    <scope>NUCLEOTIDE SEQUENCE [LARGE SCALE GENOMIC DNA]</scope>
    <source>
        <strain evidence="3 4">342</strain>
    </source>
</reference>
<comment type="caution">
    <text evidence="3">The sequence shown here is derived from an EMBL/GenBank/DDBJ whole genome shotgun (WGS) entry which is preliminary data.</text>
</comment>
<dbReference type="RefSeq" id="WP_105594618.1">
    <property type="nucleotide sequence ID" value="NZ_PDET01000017.1"/>
</dbReference>
<protein>
    <submittedName>
        <fullName evidence="3">Oxidoreductase</fullName>
    </submittedName>
</protein>
<name>A0A2S9I794_9GAMM</name>
<dbReference type="OrthoDB" id="9806974at2"/>
<gene>
    <name evidence="3" type="ORF">CQW29_20685</name>
</gene>
<dbReference type="PANTHER" id="PTHR43975">
    <property type="entry name" value="ZGC:101858"/>
    <property type="match status" value="1"/>
</dbReference>
<evidence type="ECO:0000313" key="4">
    <source>
        <dbReference type="Proteomes" id="UP000239181"/>
    </source>
</evidence>
<keyword evidence="4" id="KW-1185">Reference proteome</keyword>
<dbReference type="PRINTS" id="PR00080">
    <property type="entry name" value="SDRFAMILY"/>
</dbReference>
<evidence type="ECO:0000313" key="3">
    <source>
        <dbReference type="EMBL" id="PRD13660.1"/>
    </source>
</evidence>
<dbReference type="PRINTS" id="PR00081">
    <property type="entry name" value="GDHRDH"/>
</dbReference>
<dbReference type="FunFam" id="3.40.50.720:FF:000084">
    <property type="entry name" value="Short-chain dehydrogenase reductase"/>
    <property type="match status" value="1"/>
</dbReference>
<proteinExistence type="inferred from homology"/>
<evidence type="ECO:0000259" key="2">
    <source>
        <dbReference type="SMART" id="SM00822"/>
    </source>
</evidence>
<dbReference type="CDD" id="cd05233">
    <property type="entry name" value="SDR_c"/>
    <property type="match status" value="1"/>
</dbReference>
<comment type="similarity">
    <text evidence="1">Belongs to the short-chain dehydrogenases/reductases (SDR) family.</text>
</comment>
<organism evidence="3 4">
    <name type="scientific">Pantoea coffeiphila</name>
    <dbReference type="NCBI Taxonomy" id="1465635"/>
    <lineage>
        <taxon>Bacteria</taxon>
        <taxon>Pseudomonadati</taxon>
        <taxon>Pseudomonadota</taxon>
        <taxon>Gammaproteobacteria</taxon>
        <taxon>Enterobacterales</taxon>
        <taxon>Erwiniaceae</taxon>
        <taxon>Pantoea</taxon>
    </lineage>
</organism>
<dbReference type="SUPFAM" id="SSF51735">
    <property type="entry name" value="NAD(P)-binding Rossmann-fold domains"/>
    <property type="match status" value="1"/>
</dbReference>